<proteinExistence type="predicted"/>
<feature type="transmembrane region" description="Helical" evidence="4">
    <location>
        <begin position="86"/>
        <end position="105"/>
    </location>
</feature>
<keyword evidence="4" id="KW-1133">Transmembrane helix</keyword>
<evidence type="ECO:0000256" key="4">
    <source>
        <dbReference type="SAM" id="Phobius"/>
    </source>
</evidence>
<protein>
    <submittedName>
        <fullName evidence="6">Cytochrome c</fullName>
    </submittedName>
</protein>
<dbReference type="GO" id="GO:0046872">
    <property type="term" value="F:metal ion binding"/>
    <property type="evidence" value="ECO:0007669"/>
    <property type="project" value="UniProtKB-KW"/>
</dbReference>
<feature type="transmembrane region" description="Helical" evidence="4">
    <location>
        <begin position="128"/>
        <end position="149"/>
    </location>
</feature>
<dbReference type="InterPro" id="IPR036909">
    <property type="entry name" value="Cyt_c-like_dom_sf"/>
</dbReference>
<reference evidence="6 7" key="1">
    <citation type="submission" date="2020-02" db="EMBL/GenBank/DDBJ databases">
        <title>Genomic and physiological characterization of two novel Nitrospinaceae genera.</title>
        <authorList>
            <person name="Mueller A.J."/>
            <person name="Jung M.-Y."/>
            <person name="Strachan C.R."/>
            <person name="Herbold C.W."/>
            <person name="Kirkegaard R.H."/>
            <person name="Daims H."/>
        </authorList>
    </citation>
    <scope>NUCLEOTIDE SEQUENCE [LARGE SCALE GENOMIC DNA]</scope>
    <source>
        <strain evidence="6">EB</strain>
    </source>
</reference>
<evidence type="ECO:0000256" key="1">
    <source>
        <dbReference type="ARBA" id="ARBA00022617"/>
    </source>
</evidence>
<evidence type="ECO:0000256" key="3">
    <source>
        <dbReference type="ARBA" id="ARBA00023004"/>
    </source>
</evidence>
<organism evidence="6 7">
    <name type="scientific">Candidatus Nitronauta litoralis</name>
    <dbReference type="NCBI Taxonomy" id="2705533"/>
    <lineage>
        <taxon>Bacteria</taxon>
        <taxon>Pseudomonadati</taxon>
        <taxon>Nitrospinota/Tectimicrobiota group</taxon>
        <taxon>Nitrospinota</taxon>
        <taxon>Nitrospinia</taxon>
        <taxon>Nitrospinales</taxon>
        <taxon>Nitrospinaceae</taxon>
        <taxon>Candidatus Nitronauta</taxon>
    </lineage>
</organism>
<dbReference type="Proteomes" id="UP000594688">
    <property type="component" value="Chromosome"/>
</dbReference>
<sequence length="337" mass="38422">MNKTFLSLIVTLGVALALHFGVKPMFLPKEPTMIFNRYAFFIVLVLSIIAVNLILRLSPVMTMKAAYVWGLGFYFYDQILYPHVPWTLFITYMMLWTIGTFLYISQDSKTFAEFREPIVKTITGEFKIARYIVFAALPVLVGMGTYKFIYPTYPEPVELRTVHPAPPATTKVHGKTYTLEGLQNPYRVDEQDNYYEGGTHLPVEGKFPFLDAESVEYMKYVTEGGTVFFQNCHYCHGDQLNGLGMFSHVFNPTPANFVDPGTIAMLRESFLFWRVSKGGPGLPNESTPWSSAMPPWEEHLTTEQIWKVVLFEYWYTGWHPRTFDEESSSGGEGGGGH</sequence>
<evidence type="ECO:0000313" key="7">
    <source>
        <dbReference type="Proteomes" id="UP000594688"/>
    </source>
</evidence>
<dbReference type="InterPro" id="IPR009056">
    <property type="entry name" value="Cyt_c-like_dom"/>
</dbReference>
<name>A0A7T0G1C6_9BACT</name>
<dbReference type="KEGG" id="nli:G3M70_12855"/>
<dbReference type="Gene3D" id="1.10.760.10">
    <property type="entry name" value="Cytochrome c-like domain"/>
    <property type="match status" value="1"/>
</dbReference>
<keyword evidence="3" id="KW-0408">Iron</keyword>
<dbReference type="EMBL" id="CP048685">
    <property type="protein sequence ID" value="QPJ62716.1"/>
    <property type="molecule type" value="Genomic_DNA"/>
</dbReference>
<evidence type="ECO:0000259" key="5">
    <source>
        <dbReference type="Pfam" id="PF13442"/>
    </source>
</evidence>
<keyword evidence="2" id="KW-0479">Metal-binding</keyword>
<keyword evidence="4" id="KW-0472">Membrane</keyword>
<accession>A0A7T0G1C6</accession>
<dbReference type="AlphaFoldDB" id="A0A7T0G1C6"/>
<dbReference type="GO" id="GO:0020037">
    <property type="term" value="F:heme binding"/>
    <property type="evidence" value="ECO:0007669"/>
    <property type="project" value="InterPro"/>
</dbReference>
<gene>
    <name evidence="6" type="ORF">G3M70_12855</name>
</gene>
<keyword evidence="1" id="KW-0349">Heme</keyword>
<evidence type="ECO:0000313" key="6">
    <source>
        <dbReference type="EMBL" id="QPJ62716.1"/>
    </source>
</evidence>
<feature type="domain" description="Cytochrome c" evidence="5">
    <location>
        <begin position="222"/>
        <end position="311"/>
    </location>
</feature>
<feature type="transmembrane region" description="Helical" evidence="4">
    <location>
        <begin position="33"/>
        <end position="55"/>
    </location>
</feature>
<evidence type="ECO:0000256" key="2">
    <source>
        <dbReference type="ARBA" id="ARBA00022723"/>
    </source>
</evidence>
<keyword evidence="4" id="KW-0812">Transmembrane</keyword>
<dbReference type="GO" id="GO:0009055">
    <property type="term" value="F:electron transfer activity"/>
    <property type="evidence" value="ECO:0007669"/>
    <property type="project" value="InterPro"/>
</dbReference>
<dbReference type="Pfam" id="PF13442">
    <property type="entry name" value="Cytochrome_CBB3"/>
    <property type="match status" value="1"/>
</dbReference>
<dbReference type="SUPFAM" id="SSF46626">
    <property type="entry name" value="Cytochrome c"/>
    <property type="match status" value="1"/>
</dbReference>